<dbReference type="RefSeq" id="WP_116067427.1">
    <property type="nucleotide sequence ID" value="NZ_BONB01000102.1"/>
</dbReference>
<dbReference type="AlphaFoldDB" id="A0A3D9ZQ94"/>
<evidence type="ECO:0000313" key="3">
    <source>
        <dbReference type="EMBL" id="REF95810.1"/>
    </source>
</evidence>
<organism evidence="3 4">
    <name type="scientific">Asanoa ferruginea</name>
    <dbReference type="NCBI Taxonomy" id="53367"/>
    <lineage>
        <taxon>Bacteria</taxon>
        <taxon>Bacillati</taxon>
        <taxon>Actinomycetota</taxon>
        <taxon>Actinomycetes</taxon>
        <taxon>Micromonosporales</taxon>
        <taxon>Micromonosporaceae</taxon>
        <taxon>Asanoa</taxon>
    </lineage>
</organism>
<keyword evidence="4" id="KW-1185">Reference proteome</keyword>
<dbReference type="SUPFAM" id="SSF51126">
    <property type="entry name" value="Pectin lyase-like"/>
    <property type="match status" value="1"/>
</dbReference>
<comment type="caution">
    <text evidence="3">The sequence shown here is derived from an EMBL/GenBank/DDBJ whole genome shotgun (WGS) entry which is preliminary data.</text>
</comment>
<evidence type="ECO:0000313" key="4">
    <source>
        <dbReference type="Proteomes" id="UP000256913"/>
    </source>
</evidence>
<feature type="compositionally biased region" description="Basic and acidic residues" evidence="1">
    <location>
        <begin position="368"/>
        <end position="378"/>
    </location>
</feature>
<dbReference type="Proteomes" id="UP000256913">
    <property type="component" value="Unassembled WGS sequence"/>
</dbReference>
<evidence type="ECO:0008006" key="5">
    <source>
        <dbReference type="Google" id="ProtNLM"/>
    </source>
</evidence>
<reference evidence="3 4" key="1">
    <citation type="submission" date="2018-08" db="EMBL/GenBank/DDBJ databases">
        <title>Sequencing the genomes of 1000 actinobacteria strains.</title>
        <authorList>
            <person name="Klenk H.-P."/>
        </authorList>
    </citation>
    <scope>NUCLEOTIDE SEQUENCE [LARGE SCALE GENOMIC DNA]</scope>
    <source>
        <strain evidence="3 4">DSM 44099</strain>
    </source>
</reference>
<feature type="region of interest" description="Disordered" evidence="1">
    <location>
        <begin position="353"/>
        <end position="392"/>
    </location>
</feature>
<feature type="chain" id="PRO_5017754999" description="Parallel beta helix pectate lyase-like protein" evidence="2">
    <location>
        <begin position="30"/>
        <end position="855"/>
    </location>
</feature>
<name>A0A3D9ZQ94_9ACTN</name>
<evidence type="ECO:0000256" key="2">
    <source>
        <dbReference type="SAM" id="SignalP"/>
    </source>
</evidence>
<dbReference type="InterPro" id="IPR011050">
    <property type="entry name" value="Pectin_lyase_fold/virulence"/>
</dbReference>
<sequence length="855" mass="86168">MRVGRGLALLCVGVLVTAGLSAVGGSAAAADDPLPPIRVSQPCNGTPDGSSGSYCSITKAVQAAQPGQTVEVWPDTYDESVVVTRSGQPGKPITITAMPATGQRTTVRGAEAGPAFLLSGVHDVVIDGLDIGMTVLKPAVVVEDSSDVTIADGWVSASRAAALEIKGDSHGVTVRDMVARSGNGPVFAVHSGATDTLLTGNSVYAQTQPSTTPSAVTVEDAPRTTLTNNTIVTDCLVGVAVKGASAGFSLFNSILRTNRPTLPGGCTAGSGQSSAAATPLTVDGAATTDSHVDYNLVDPVHGGSLYAWGGTTYPNPAALAAATGQATHDIAADPLLTNTDGDRAGWSVRADSPAIDSALPDAPGVRSQDLRGNPHADNPDAPNVGGGYVDRGATELLPAPTVTSAIARAPGGGSLEAIATATATYPWRTDGPAGAFSFAIPGQWPVVGHTGSARFTFPKAGPACVDIKVSNDGFRGAVLAHQASPCVVLGASFTPVPPQRVLDTRSGLGAPSGAPLEPGADLHLSVPASMRTAAAVVLNVTVTQPTANGYLKVYPDDDSQPTTSSINFLAKQTVANLVTVRNGPNGLYLSNASAGTTHVVADIAGYYANTGSGLTSASPVRVLDTRAAIGVPGTTPIGPNGKVTVDLSAKVPAGTTAAVLNLTVTKPTTSGHITVFPPGAAVPTTSNVNFLADQTVNNMVIAPVVDGKVAFAFGGAGTVHLLADLSSWFAPGATDTYLPTSPTRILDTRTTATPVGPGKTVRVTVNASVCGSAPCPRTAIVANLTVTNAKSDGYLSVYPFGQPRPVVSALNFTKGQTVANLVTVGLGQDSFLVYNNGGSTVDVIVDQAGFYLSPA</sequence>
<dbReference type="InterPro" id="IPR012334">
    <property type="entry name" value="Pectin_lyas_fold"/>
</dbReference>
<evidence type="ECO:0000256" key="1">
    <source>
        <dbReference type="SAM" id="MobiDB-lite"/>
    </source>
</evidence>
<keyword evidence="2" id="KW-0732">Signal</keyword>
<gene>
    <name evidence="3" type="ORF">DFJ67_1772</name>
</gene>
<dbReference type="Gene3D" id="2.160.20.10">
    <property type="entry name" value="Single-stranded right-handed beta-helix, Pectin lyase-like"/>
    <property type="match status" value="1"/>
</dbReference>
<dbReference type="EMBL" id="QUMQ01000001">
    <property type="protein sequence ID" value="REF95810.1"/>
    <property type="molecule type" value="Genomic_DNA"/>
</dbReference>
<protein>
    <recommendedName>
        <fullName evidence="5">Parallel beta helix pectate lyase-like protein</fullName>
    </recommendedName>
</protein>
<accession>A0A3D9ZQ94</accession>
<dbReference type="OrthoDB" id="4178270at2"/>
<proteinExistence type="predicted"/>
<feature type="signal peptide" evidence="2">
    <location>
        <begin position="1"/>
        <end position="29"/>
    </location>
</feature>